<dbReference type="EMBL" id="JACCCZ010000001">
    <property type="protein sequence ID" value="NYG00897.1"/>
    <property type="molecule type" value="Genomic_DNA"/>
</dbReference>
<dbReference type="RefSeq" id="WP_281370636.1">
    <property type="nucleotide sequence ID" value="NZ_BAAAJZ010000008.1"/>
</dbReference>
<proteinExistence type="predicted"/>
<organism evidence="1 2">
    <name type="scientific">Pseudonocardia alni</name>
    <name type="common">Amycolata alni</name>
    <dbReference type="NCBI Taxonomy" id="33907"/>
    <lineage>
        <taxon>Bacteria</taxon>
        <taxon>Bacillati</taxon>
        <taxon>Actinomycetota</taxon>
        <taxon>Actinomycetes</taxon>
        <taxon>Pseudonocardiales</taxon>
        <taxon>Pseudonocardiaceae</taxon>
        <taxon>Pseudonocardia</taxon>
    </lineage>
</organism>
<dbReference type="Proteomes" id="UP000549695">
    <property type="component" value="Unassembled WGS sequence"/>
</dbReference>
<comment type="caution">
    <text evidence="1">The sequence shown here is derived from an EMBL/GenBank/DDBJ whole genome shotgun (WGS) entry which is preliminary data.</text>
</comment>
<evidence type="ECO:0000313" key="2">
    <source>
        <dbReference type="Proteomes" id="UP000549695"/>
    </source>
</evidence>
<reference evidence="1 2" key="1">
    <citation type="submission" date="2020-07" db="EMBL/GenBank/DDBJ databases">
        <title>Sequencing the genomes of 1000 actinobacteria strains.</title>
        <authorList>
            <person name="Klenk H.-P."/>
        </authorList>
    </citation>
    <scope>NUCLEOTIDE SEQUENCE [LARGE SCALE GENOMIC DNA]</scope>
    <source>
        <strain evidence="1 2">DSM 44749</strain>
    </source>
</reference>
<dbReference type="GeneID" id="98055542"/>
<dbReference type="AlphaFoldDB" id="A0A852VWR9"/>
<keyword evidence="2" id="KW-1185">Reference proteome</keyword>
<gene>
    <name evidence="1" type="ORF">HDA37_001182</name>
</gene>
<evidence type="ECO:0000313" key="1">
    <source>
        <dbReference type="EMBL" id="NYG00897.1"/>
    </source>
</evidence>
<name>A0A852VWR9_PSEA5</name>
<accession>A0A852VWR9</accession>
<sequence length="44" mass="4530">MTDLDPTTGLEFVTAVESIGGDSSVSGPPLGVEAERLYHAADHS</sequence>
<protein>
    <submittedName>
        <fullName evidence="1">Uncharacterized protein</fullName>
    </submittedName>
</protein>